<dbReference type="Proteomes" id="UP000054928">
    <property type="component" value="Unassembled WGS sequence"/>
</dbReference>
<reference evidence="2" key="1">
    <citation type="submission" date="2014-09" db="EMBL/GenBank/DDBJ databases">
        <authorList>
            <person name="Sharma Rahul"/>
            <person name="Thines Marco"/>
        </authorList>
    </citation>
    <scope>NUCLEOTIDE SEQUENCE [LARGE SCALE GENOMIC DNA]</scope>
</reference>
<evidence type="ECO:0000313" key="1">
    <source>
        <dbReference type="EMBL" id="CEG43138.1"/>
    </source>
</evidence>
<evidence type="ECO:0000313" key="2">
    <source>
        <dbReference type="Proteomes" id="UP000054928"/>
    </source>
</evidence>
<proteinExistence type="predicted"/>
<dbReference type="AlphaFoldDB" id="A0A0P1AQ13"/>
<dbReference type="GeneID" id="36408409"/>
<accession>A0A0P1AQ13</accession>
<organism evidence="1 2">
    <name type="scientific">Plasmopara halstedii</name>
    <name type="common">Downy mildew of sunflower</name>
    <dbReference type="NCBI Taxonomy" id="4781"/>
    <lineage>
        <taxon>Eukaryota</taxon>
        <taxon>Sar</taxon>
        <taxon>Stramenopiles</taxon>
        <taxon>Oomycota</taxon>
        <taxon>Peronosporomycetes</taxon>
        <taxon>Peronosporales</taxon>
        <taxon>Peronosporaceae</taxon>
        <taxon>Plasmopara</taxon>
    </lineage>
</organism>
<dbReference type="RefSeq" id="XP_024579507.1">
    <property type="nucleotide sequence ID" value="XM_024729096.1"/>
</dbReference>
<name>A0A0P1AQ13_PLAHL</name>
<protein>
    <submittedName>
        <fullName evidence="1">Uncharacterized protein</fullName>
    </submittedName>
</protein>
<dbReference type="EMBL" id="CCYD01000653">
    <property type="protein sequence ID" value="CEG43138.1"/>
    <property type="molecule type" value="Genomic_DNA"/>
</dbReference>
<sequence>MVGSREHGRCDSTRDKCAIDITKEKVVHDLATDVAMLNHSGQQEMCMRMGFGASLFLEL</sequence>
<keyword evidence="2" id="KW-1185">Reference proteome</keyword>